<dbReference type="InterPro" id="IPR049083">
    <property type="entry name" value="TACO1_YebC_N"/>
</dbReference>
<name>A0A7G9WAK6_ALKCA</name>
<evidence type="ECO:0000259" key="8">
    <source>
        <dbReference type="Pfam" id="PF20772"/>
    </source>
</evidence>
<dbReference type="InterPro" id="IPR002876">
    <property type="entry name" value="Transcrip_reg_TACO1-like"/>
</dbReference>
<evidence type="ECO:0000259" key="7">
    <source>
        <dbReference type="Pfam" id="PF01709"/>
    </source>
</evidence>
<dbReference type="EMBL" id="CP058559">
    <property type="protein sequence ID" value="QNO15718.1"/>
    <property type="molecule type" value="Genomic_DNA"/>
</dbReference>
<organism evidence="9 10">
    <name type="scientific">Alkalicella caledoniensis</name>
    <dbReference type="NCBI Taxonomy" id="2731377"/>
    <lineage>
        <taxon>Bacteria</taxon>
        <taxon>Bacillati</taxon>
        <taxon>Bacillota</taxon>
        <taxon>Clostridia</taxon>
        <taxon>Eubacteriales</taxon>
        <taxon>Proteinivoracaceae</taxon>
        <taxon>Alkalicella</taxon>
    </lineage>
</organism>
<reference evidence="9 10" key="1">
    <citation type="submission" date="2020-07" db="EMBL/GenBank/DDBJ databases">
        <title>Alkalicella. sp. LB2 genome.</title>
        <authorList>
            <person name="Postec A."/>
            <person name="Quemeneur M."/>
        </authorList>
    </citation>
    <scope>NUCLEOTIDE SEQUENCE [LARGE SCALE GENOMIC DNA]</scope>
    <source>
        <strain evidence="9 10">LB2</strain>
    </source>
</reference>
<dbReference type="Proteomes" id="UP000516160">
    <property type="component" value="Chromosome"/>
</dbReference>
<dbReference type="NCBIfam" id="TIGR01033">
    <property type="entry name" value="YebC/PmpR family DNA-binding transcriptional regulator"/>
    <property type="match status" value="1"/>
</dbReference>
<protein>
    <recommendedName>
        <fullName evidence="6">Probable transcriptional regulatory protein HYG86_13575</fullName>
    </recommendedName>
</protein>
<keyword evidence="4 6" id="KW-0238">DNA-binding</keyword>
<evidence type="ECO:0000256" key="6">
    <source>
        <dbReference type="HAMAP-Rule" id="MF_00693"/>
    </source>
</evidence>
<comment type="similarity">
    <text evidence="1 6">Belongs to the TACO1 family.</text>
</comment>
<dbReference type="InterPro" id="IPR048300">
    <property type="entry name" value="TACO1_YebC-like_2nd/3rd_dom"/>
</dbReference>
<dbReference type="FunFam" id="3.30.70.980:FF:000002">
    <property type="entry name" value="Probable transcriptional regulatory protein YebC"/>
    <property type="match status" value="1"/>
</dbReference>
<feature type="domain" description="TACO1/YebC-like second and third" evidence="7">
    <location>
        <begin position="82"/>
        <end position="238"/>
    </location>
</feature>
<keyword evidence="10" id="KW-1185">Reference proteome</keyword>
<evidence type="ECO:0000313" key="10">
    <source>
        <dbReference type="Proteomes" id="UP000516160"/>
    </source>
</evidence>
<evidence type="ECO:0000256" key="5">
    <source>
        <dbReference type="ARBA" id="ARBA00023163"/>
    </source>
</evidence>
<accession>A0A7G9WAK6</accession>
<dbReference type="SUPFAM" id="SSF75625">
    <property type="entry name" value="YebC-like"/>
    <property type="match status" value="1"/>
</dbReference>
<dbReference type="InterPro" id="IPR017856">
    <property type="entry name" value="Integrase-like_N"/>
</dbReference>
<gene>
    <name evidence="9" type="ORF">HYG86_13575</name>
</gene>
<dbReference type="Pfam" id="PF20772">
    <property type="entry name" value="TACO1_YebC_N"/>
    <property type="match status" value="1"/>
</dbReference>
<dbReference type="FunFam" id="1.10.10.200:FF:000002">
    <property type="entry name" value="Probable transcriptional regulatory protein CLM62_37755"/>
    <property type="match status" value="1"/>
</dbReference>
<evidence type="ECO:0000256" key="3">
    <source>
        <dbReference type="ARBA" id="ARBA00023015"/>
    </source>
</evidence>
<dbReference type="GO" id="GO:0005829">
    <property type="term" value="C:cytosol"/>
    <property type="evidence" value="ECO:0007669"/>
    <property type="project" value="TreeGrafter"/>
</dbReference>
<comment type="subcellular location">
    <subcellularLocation>
        <location evidence="6">Cytoplasm</location>
    </subcellularLocation>
</comment>
<dbReference type="KEGG" id="acae:HYG86_13575"/>
<dbReference type="AlphaFoldDB" id="A0A7G9WAK6"/>
<evidence type="ECO:0000256" key="4">
    <source>
        <dbReference type="ARBA" id="ARBA00023125"/>
    </source>
</evidence>
<keyword evidence="5 6" id="KW-0804">Transcription</keyword>
<dbReference type="GO" id="GO:0003677">
    <property type="term" value="F:DNA binding"/>
    <property type="evidence" value="ECO:0007669"/>
    <property type="project" value="UniProtKB-UniRule"/>
</dbReference>
<dbReference type="HAMAP" id="MF_00693">
    <property type="entry name" value="Transcrip_reg_TACO1"/>
    <property type="match status" value="1"/>
</dbReference>
<dbReference type="GO" id="GO:0006355">
    <property type="term" value="P:regulation of DNA-templated transcription"/>
    <property type="evidence" value="ECO:0007669"/>
    <property type="project" value="UniProtKB-UniRule"/>
</dbReference>
<proteinExistence type="inferred from homology"/>
<feature type="domain" description="TACO1/YebC-like N-terminal" evidence="8">
    <location>
        <begin position="5"/>
        <end position="76"/>
    </location>
</feature>
<dbReference type="InterPro" id="IPR029072">
    <property type="entry name" value="YebC-like"/>
</dbReference>
<dbReference type="InterPro" id="IPR026564">
    <property type="entry name" value="Transcrip_reg_TACO1-like_dom3"/>
</dbReference>
<dbReference type="Pfam" id="PF01709">
    <property type="entry name" value="Transcrip_reg"/>
    <property type="match status" value="1"/>
</dbReference>
<dbReference type="NCBIfam" id="NF009044">
    <property type="entry name" value="PRK12378.1"/>
    <property type="match status" value="1"/>
</dbReference>
<dbReference type="Gene3D" id="3.30.70.980">
    <property type="match status" value="2"/>
</dbReference>
<keyword evidence="3 6" id="KW-0805">Transcription regulation</keyword>
<dbReference type="Gene3D" id="1.10.10.200">
    <property type="match status" value="1"/>
</dbReference>
<dbReference type="PANTHER" id="PTHR12532">
    <property type="entry name" value="TRANSLATIONAL ACTIVATOR OF CYTOCHROME C OXIDASE 1"/>
    <property type="match status" value="1"/>
</dbReference>
<evidence type="ECO:0000313" key="9">
    <source>
        <dbReference type="EMBL" id="QNO15718.1"/>
    </source>
</evidence>
<keyword evidence="2 6" id="KW-0963">Cytoplasm</keyword>
<evidence type="ECO:0000256" key="1">
    <source>
        <dbReference type="ARBA" id="ARBA00008724"/>
    </source>
</evidence>
<evidence type="ECO:0000256" key="2">
    <source>
        <dbReference type="ARBA" id="ARBA00022490"/>
    </source>
</evidence>
<sequence length="240" mass="26892">MAGHSKWANIKHRKGRADAQRGKVFTKIAKEIMVAVKQGGGDPEANFKLKLAIQKARVNNMPNDNIKRAVQRGSGELEGENYEEVVYEGYGPGGAAVFLEILTDNRNRTAPEIRHIFSKNGGSLGEAGCVAWMFDRRGLLVIEKTDEVDEEEIMLEALEAGAIDVKIEEDSIEIITVPEDFEEVKNTLSDRGYNFVMEEVTRIPQNTIKIEGKDAETMEKLLDIFEDHGDVQNVYSNFEM</sequence>
<dbReference type="RefSeq" id="WP_213166126.1">
    <property type="nucleotide sequence ID" value="NZ_CP058559.1"/>
</dbReference>
<dbReference type="NCBIfam" id="NF001030">
    <property type="entry name" value="PRK00110.1"/>
    <property type="match status" value="1"/>
</dbReference>
<dbReference type="PANTHER" id="PTHR12532:SF6">
    <property type="entry name" value="TRANSCRIPTIONAL REGULATORY PROTEIN YEBC-RELATED"/>
    <property type="match status" value="1"/>
</dbReference>